<dbReference type="FunFam" id="3.20.20.450:FF:000001">
    <property type="entry name" value="Cyclic di-GMP phosphodiesterase yahA"/>
    <property type="match status" value="1"/>
</dbReference>
<dbReference type="PROSITE" id="PS50110">
    <property type="entry name" value="RESPONSE_REGULATORY"/>
    <property type="match status" value="1"/>
</dbReference>
<dbReference type="PROSITE" id="PS50883">
    <property type="entry name" value="EAL"/>
    <property type="match status" value="1"/>
</dbReference>
<name>A0A368NMA9_9GAMM</name>
<dbReference type="Proteomes" id="UP000252558">
    <property type="component" value="Unassembled WGS sequence"/>
</dbReference>
<dbReference type="SMART" id="SM00267">
    <property type="entry name" value="GGDEF"/>
    <property type="match status" value="1"/>
</dbReference>
<dbReference type="GO" id="GO:0000160">
    <property type="term" value="P:phosphorelay signal transduction system"/>
    <property type="evidence" value="ECO:0007669"/>
    <property type="project" value="InterPro"/>
</dbReference>
<feature type="domain" description="Response regulatory" evidence="7">
    <location>
        <begin position="13"/>
        <end position="129"/>
    </location>
</feature>
<evidence type="ECO:0000256" key="3">
    <source>
        <dbReference type="ARBA" id="ARBA00022636"/>
    </source>
</evidence>
<protein>
    <recommendedName>
        <fullName evidence="2">cyclic-guanylate-specific phosphodiesterase</fullName>
        <ecNumber evidence="2">3.1.4.52</ecNumber>
    </recommendedName>
</protein>
<evidence type="ECO:0000259" key="8">
    <source>
        <dbReference type="PROSITE" id="PS50883"/>
    </source>
</evidence>
<dbReference type="InterPro" id="IPR011006">
    <property type="entry name" value="CheY-like_superfamily"/>
</dbReference>
<dbReference type="InterPro" id="IPR001633">
    <property type="entry name" value="EAL_dom"/>
</dbReference>
<evidence type="ECO:0000256" key="2">
    <source>
        <dbReference type="ARBA" id="ARBA00012282"/>
    </source>
</evidence>
<feature type="coiled-coil region" evidence="6">
    <location>
        <begin position="128"/>
        <end position="158"/>
    </location>
</feature>
<dbReference type="PANTHER" id="PTHR44757">
    <property type="entry name" value="DIGUANYLATE CYCLASE DGCP"/>
    <property type="match status" value="1"/>
</dbReference>
<dbReference type="NCBIfam" id="TIGR00254">
    <property type="entry name" value="GGDEF"/>
    <property type="match status" value="1"/>
</dbReference>
<sequence length="615" mass="69140">MHAVPAPLTEKPVVLVCDDDITIRLMMRETLEREVITVIEAADGKQALEMYKQHSPDLVLLDVSMPHFSGYEVCEVIRQSPLGADVPVVMVTSSDDLSSINRAYESGATDFLAKPITWQILGQRVRYMLRASRAFRDLKRNEERLKRNEEHLKQNEERLRVLAYFDNLTGLPNRQMFNEDLQRSIAQAKREGLKAALLFIDLDQFKRFNDTLGHAFGDKLLNRVAEQLKTRLRPGDLLTRGVDRLEDMSLARLGGDEFTICLTQVAQNEDVARVASRVIESISQPMVVDSYEVVVTPSIGIAIYPDDGDEIDSLLKNADTAMYNAKAKGRGRFQFYSGEMNARALQRLRMENELRKAIDNNELRVAYQPKVDVQQRKFIGVEALVRWDHPKHGIVSPAEFIPLAEESGLIVDIDNWVLHKACHQASEWLNMGITCPVAVNVSALNFKKTNLVERIKTALREADLPASLLELEMTESIVMSDIELNTERLTQLKEMGTSISIDDFGTGYSSLSYLRRLPIDQVKIDRSFVNEIDCNNEDMAIVKAIIAMSTTLKMEVIAEGVETTTQTEKLSKAGCHRLQGFFYAKPMPAKFATETLLAGFDALPAAKKLATATSN</sequence>
<dbReference type="OrthoDB" id="9799509at2"/>
<dbReference type="InterPro" id="IPR052155">
    <property type="entry name" value="Biofilm_reg_signaling"/>
</dbReference>
<dbReference type="GO" id="GO:0071732">
    <property type="term" value="P:cellular response to nitric oxide"/>
    <property type="evidence" value="ECO:0007669"/>
    <property type="project" value="UniProtKB-ARBA"/>
</dbReference>
<dbReference type="AlphaFoldDB" id="A0A368NMA9"/>
<comment type="caution">
    <text evidence="10">The sequence shown here is derived from an EMBL/GenBank/DDBJ whole genome shotgun (WGS) entry which is preliminary data.</text>
</comment>
<accession>A0A368NMA9</accession>
<dbReference type="PANTHER" id="PTHR44757:SF2">
    <property type="entry name" value="BIOFILM ARCHITECTURE MAINTENANCE PROTEIN MBAA"/>
    <property type="match status" value="1"/>
</dbReference>
<gene>
    <name evidence="10" type="ORF">DU002_06540</name>
</gene>
<dbReference type="SUPFAM" id="SSF52172">
    <property type="entry name" value="CheY-like"/>
    <property type="match status" value="1"/>
</dbReference>
<evidence type="ECO:0000313" key="10">
    <source>
        <dbReference type="EMBL" id="RCU50975.1"/>
    </source>
</evidence>
<dbReference type="SMART" id="SM00448">
    <property type="entry name" value="REC"/>
    <property type="match status" value="1"/>
</dbReference>
<organism evidence="10 11">
    <name type="scientific">Corallincola holothuriorum</name>
    <dbReference type="NCBI Taxonomy" id="2282215"/>
    <lineage>
        <taxon>Bacteria</taxon>
        <taxon>Pseudomonadati</taxon>
        <taxon>Pseudomonadota</taxon>
        <taxon>Gammaproteobacteria</taxon>
        <taxon>Alteromonadales</taxon>
        <taxon>Psychromonadaceae</taxon>
        <taxon>Corallincola</taxon>
    </lineage>
</organism>
<keyword evidence="3" id="KW-0973">c-di-GMP</keyword>
<dbReference type="EMBL" id="QPID01000003">
    <property type="protein sequence ID" value="RCU50975.1"/>
    <property type="molecule type" value="Genomic_DNA"/>
</dbReference>
<reference evidence="10 11" key="1">
    <citation type="submission" date="2018-07" db="EMBL/GenBank/DDBJ databases">
        <title>Corallincola holothuriorum sp. nov., a new facultative anaerobe isolated from sea cucumber Apostichopus japonicus.</title>
        <authorList>
            <person name="Xia H."/>
        </authorList>
    </citation>
    <scope>NUCLEOTIDE SEQUENCE [LARGE SCALE GENOMIC DNA]</scope>
    <source>
        <strain evidence="10 11">C4</strain>
    </source>
</reference>
<dbReference type="Pfam" id="PF00990">
    <property type="entry name" value="GGDEF"/>
    <property type="match status" value="1"/>
</dbReference>
<feature type="modified residue" description="4-aspartylphosphate" evidence="5">
    <location>
        <position position="62"/>
    </location>
</feature>
<dbReference type="RefSeq" id="WP_114337571.1">
    <property type="nucleotide sequence ID" value="NZ_QPID01000003.1"/>
</dbReference>
<feature type="domain" description="EAL" evidence="8">
    <location>
        <begin position="347"/>
        <end position="600"/>
    </location>
</feature>
<evidence type="ECO:0000256" key="4">
    <source>
        <dbReference type="ARBA" id="ARBA00051114"/>
    </source>
</evidence>
<dbReference type="Pfam" id="PF00072">
    <property type="entry name" value="Response_reg"/>
    <property type="match status" value="1"/>
</dbReference>
<dbReference type="CDD" id="cd01949">
    <property type="entry name" value="GGDEF"/>
    <property type="match status" value="1"/>
</dbReference>
<feature type="domain" description="GGDEF" evidence="9">
    <location>
        <begin position="193"/>
        <end position="338"/>
    </location>
</feature>
<dbReference type="Pfam" id="PF00563">
    <property type="entry name" value="EAL"/>
    <property type="match status" value="1"/>
</dbReference>
<evidence type="ECO:0000256" key="5">
    <source>
        <dbReference type="PROSITE-ProRule" id="PRU00169"/>
    </source>
</evidence>
<dbReference type="GO" id="GO:0071111">
    <property type="term" value="F:cyclic-guanylate-specific phosphodiesterase activity"/>
    <property type="evidence" value="ECO:0007669"/>
    <property type="project" value="UniProtKB-EC"/>
</dbReference>
<dbReference type="Gene3D" id="3.20.20.450">
    <property type="entry name" value="EAL domain"/>
    <property type="match status" value="1"/>
</dbReference>
<comment type="catalytic activity">
    <reaction evidence="4">
        <text>3',3'-c-di-GMP + H2O = 5'-phosphoguanylyl(3'-&gt;5')guanosine + H(+)</text>
        <dbReference type="Rhea" id="RHEA:24902"/>
        <dbReference type="ChEBI" id="CHEBI:15377"/>
        <dbReference type="ChEBI" id="CHEBI:15378"/>
        <dbReference type="ChEBI" id="CHEBI:58754"/>
        <dbReference type="ChEBI" id="CHEBI:58805"/>
        <dbReference type="EC" id="3.1.4.52"/>
    </reaction>
    <physiologicalReaction direction="left-to-right" evidence="4">
        <dbReference type="Rhea" id="RHEA:24903"/>
    </physiologicalReaction>
</comment>
<dbReference type="InterPro" id="IPR000160">
    <property type="entry name" value="GGDEF_dom"/>
</dbReference>
<dbReference type="CDD" id="cd01948">
    <property type="entry name" value="EAL"/>
    <property type="match status" value="1"/>
</dbReference>
<evidence type="ECO:0000259" key="9">
    <source>
        <dbReference type="PROSITE" id="PS50887"/>
    </source>
</evidence>
<dbReference type="SUPFAM" id="SSF141868">
    <property type="entry name" value="EAL domain-like"/>
    <property type="match status" value="1"/>
</dbReference>
<dbReference type="SUPFAM" id="SSF55073">
    <property type="entry name" value="Nucleotide cyclase"/>
    <property type="match status" value="1"/>
</dbReference>
<proteinExistence type="predicted"/>
<evidence type="ECO:0000256" key="6">
    <source>
        <dbReference type="SAM" id="Coils"/>
    </source>
</evidence>
<dbReference type="InterPro" id="IPR035919">
    <property type="entry name" value="EAL_sf"/>
</dbReference>
<comment type="cofactor">
    <cofactor evidence="1">
        <name>Mg(2+)</name>
        <dbReference type="ChEBI" id="CHEBI:18420"/>
    </cofactor>
</comment>
<dbReference type="SMART" id="SM00052">
    <property type="entry name" value="EAL"/>
    <property type="match status" value="1"/>
</dbReference>
<dbReference type="EC" id="3.1.4.52" evidence="2"/>
<dbReference type="Gene3D" id="3.30.70.270">
    <property type="match status" value="1"/>
</dbReference>
<keyword evidence="11" id="KW-1185">Reference proteome</keyword>
<keyword evidence="5" id="KW-0597">Phosphoprotein</keyword>
<evidence type="ECO:0000259" key="7">
    <source>
        <dbReference type="PROSITE" id="PS50110"/>
    </source>
</evidence>
<dbReference type="FunFam" id="3.30.70.270:FF:000001">
    <property type="entry name" value="Diguanylate cyclase domain protein"/>
    <property type="match status" value="1"/>
</dbReference>
<dbReference type="InterPro" id="IPR043128">
    <property type="entry name" value="Rev_trsase/Diguanyl_cyclase"/>
</dbReference>
<dbReference type="InterPro" id="IPR001789">
    <property type="entry name" value="Sig_transdc_resp-reg_receiver"/>
</dbReference>
<evidence type="ECO:0000256" key="1">
    <source>
        <dbReference type="ARBA" id="ARBA00001946"/>
    </source>
</evidence>
<dbReference type="InterPro" id="IPR029787">
    <property type="entry name" value="Nucleotide_cyclase"/>
</dbReference>
<keyword evidence="6" id="KW-0175">Coiled coil</keyword>
<evidence type="ECO:0000313" key="11">
    <source>
        <dbReference type="Proteomes" id="UP000252558"/>
    </source>
</evidence>
<dbReference type="PROSITE" id="PS50887">
    <property type="entry name" value="GGDEF"/>
    <property type="match status" value="1"/>
</dbReference>
<dbReference type="Gene3D" id="3.40.50.2300">
    <property type="match status" value="1"/>
</dbReference>